<keyword evidence="3" id="KW-1185">Reference proteome</keyword>
<protein>
    <submittedName>
        <fullName evidence="2">Nuclear protein localization 4</fullName>
    </submittedName>
</protein>
<evidence type="ECO:0000313" key="2">
    <source>
        <dbReference type="EMBL" id="KAJ6226927.1"/>
    </source>
</evidence>
<dbReference type="Gene3D" id="3.40.140.10">
    <property type="entry name" value="Cytidine Deaminase, domain 2"/>
    <property type="match status" value="1"/>
</dbReference>
<dbReference type="Proteomes" id="UP001150062">
    <property type="component" value="Unassembled WGS sequence"/>
</dbReference>
<organism evidence="2 3">
    <name type="scientific">Anaeramoeba flamelloides</name>
    <dbReference type="NCBI Taxonomy" id="1746091"/>
    <lineage>
        <taxon>Eukaryota</taxon>
        <taxon>Metamonada</taxon>
        <taxon>Anaeramoebidae</taxon>
        <taxon>Anaeramoeba</taxon>
    </lineage>
</organism>
<dbReference type="InterPro" id="IPR016563">
    <property type="entry name" value="Npl4"/>
</dbReference>
<comment type="caution">
    <text evidence="2">The sequence shown here is derived from an EMBL/GenBank/DDBJ whole genome shotgun (WGS) entry which is preliminary data.</text>
</comment>
<evidence type="ECO:0000259" key="1">
    <source>
        <dbReference type="Pfam" id="PF05021"/>
    </source>
</evidence>
<dbReference type="InterPro" id="IPR007717">
    <property type="entry name" value="NPL4_C"/>
</dbReference>
<dbReference type="InterPro" id="IPR029071">
    <property type="entry name" value="Ubiquitin-like_domsf"/>
</dbReference>
<dbReference type="EMBL" id="JAOAOG010000339">
    <property type="protein sequence ID" value="KAJ6226927.1"/>
    <property type="molecule type" value="Genomic_DNA"/>
</dbReference>
<gene>
    <name evidence="2" type="ORF">M0813_10465</name>
</gene>
<evidence type="ECO:0000313" key="3">
    <source>
        <dbReference type="Proteomes" id="UP001150062"/>
    </source>
</evidence>
<dbReference type="PANTHER" id="PTHR12710">
    <property type="entry name" value="NUCLEAR PROTEIN LOCALIZATION 4"/>
    <property type="match status" value="1"/>
</dbReference>
<accession>A0ABQ8X2X2</accession>
<dbReference type="PANTHER" id="PTHR12710:SF0">
    <property type="entry name" value="NUCLEAR PROTEIN LOCALIZATION PROTEIN 4 HOMOLOG"/>
    <property type="match status" value="1"/>
</dbReference>
<dbReference type="Pfam" id="PF05021">
    <property type="entry name" value="NPL4"/>
    <property type="match status" value="1"/>
</dbReference>
<sequence>MIRFEVESGITFQQFRIMISKKLKVGLKFLKLTREDKKLFKSSDDKKTLQKLGIVHGNLIILLPKCLDQEKIQKEKEQKKQEEEELKRKAEGIIIGPDLGITDEHNEEQIIELENEWDSKQEKELLMPILDRIKEGKIVLPYYLQVRMKNLGNNSLSMSVIDWLDETKPKISHQEKGDCIGVEFDFQSGNAFHSFVSNTNYEIPRVGYLFGTVNNDGSVTVDFIYEPPQKVLPKTQRVYILENEEEFKLMKGISKLLGLKPVGWVVAHKPKRSKRKLMKAWQIIQAARIQARFGEHAVTVIACPRKSGKAQFEAYQVSNQTVELVKQNKVKLSSRDYTLDFFERVIVEKKKEMSAGSYFFMITIPIIIHQSFLKNNFFIENRGPWNRGDLNVHLMTNKEKSWEEKFSDPHFLLFLAKMEIFSLKTDFPMLCTQIKNKEKITSGFSLMLEMFQN</sequence>
<feature type="domain" description="Nuclear pore localisation protein NPL4 C-terminal" evidence="1">
    <location>
        <begin position="205"/>
        <end position="333"/>
    </location>
</feature>
<name>A0ABQ8X2X2_9EUKA</name>
<proteinExistence type="predicted"/>
<dbReference type="SUPFAM" id="SSF54236">
    <property type="entry name" value="Ubiquitin-like"/>
    <property type="match status" value="1"/>
</dbReference>
<reference evidence="2" key="1">
    <citation type="submission" date="2022-08" db="EMBL/GenBank/DDBJ databases">
        <title>Novel sulfate-reducing endosymbionts in the free-living metamonad Anaeramoeba.</title>
        <authorList>
            <person name="Jerlstrom-Hultqvist J."/>
            <person name="Cepicka I."/>
            <person name="Gallot-Lavallee L."/>
            <person name="Salas-Leiva D."/>
            <person name="Curtis B.A."/>
            <person name="Zahonova K."/>
            <person name="Pipaliya S."/>
            <person name="Dacks J."/>
            <person name="Roger A.J."/>
        </authorList>
    </citation>
    <scope>NUCLEOTIDE SEQUENCE</scope>
    <source>
        <strain evidence="2">Schooner1</strain>
    </source>
</reference>